<protein>
    <submittedName>
        <fullName evidence="1">Uncharacterized protein</fullName>
    </submittedName>
</protein>
<sequence>MSFTVLGLSVPIAAAGPAVGAAPGSTTVV</sequence>
<dbReference type="EMBL" id="RJKL01000001">
    <property type="protein sequence ID" value="ROP28485.1"/>
    <property type="molecule type" value="Genomic_DNA"/>
</dbReference>
<gene>
    <name evidence="1" type="ORF">EDD30_1249</name>
</gene>
<dbReference type="AlphaFoldDB" id="A0A3N1GE61"/>
<evidence type="ECO:0000313" key="2">
    <source>
        <dbReference type="Proteomes" id="UP000271683"/>
    </source>
</evidence>
<dbReference type="Proteomes" id="UP000271683">
    <property type="component" value="Unassembled WGS sequence"/>
</dbReference>
<organism evidence="1 2">
    <name type="scientific">Couchioplanes caeruleus</name>
    <dbReference type="NCBI Taxonomy" id="56438"/>
    <lineage>
        <taxon>Bacteria</taxon>
        <taxon>Bacillati</taxon>
        <taxon>Actinomycetota</taxon>
        <taxon>Actinomycetes</taxon>
        <taxon>Micromonosporales</taxon>
        <taxon>Micromonosporaceae</taxon>
        <taxon>Couchioplanes</taxon>
    </lineage>
</organism>
<comment type="caution">
    <text evidence="1">The sequence shown here is derived from an EMBL/GenBank/DDBJ whole genome shotgun (WGS) entry which is preliminary data.</text>
</comment>
<name>A0A3N1GE61_9ACTN</name>
<accession>A0A3N1GE61</accession>
<evidence type="ECO:0000313" key="1">
    <source>
        <dbReference type="EMBL" id="ROP28485.1"/>
    </source>
</evidence>
<reference evidence="1 2" key="1">
    <citation type="submission" date="2018-11" db="EMBL/GenBank/DDBJ databases">
        <title>Sequencing the genomes of 1000 actinobacteria strains.</title>
        <authorList>
            <person name="Klenk H.-P."/>
        </authorList>
    </citation>
    <scope>NUCLEOTIDE SEQUENCE [LARGE SCALE GENOMIC DNA]</scope>
    <source>
        <strain evidence="1 2">DSM 43634</strain>
    </source>
</reference>
<proteinExistence type="predicted"/>